<dbReference type="Gene3D" id="1.20.120.1630">
    <property type="match status" value="1"/>
</dbReference>
<dbReference type="AlphaFoldDB" id="A0A5N5QNP6"/>
<feature type="transmembrane region" description="Helical" evidence="8">
    <location>
        <begin position="181"/>
        <end position="205"/>
    </location>
</feature>
<dbReference type="SUPFAM" id="SSF50985">
    <property type="entry name" value="RCC1/BLIP-II"/>
    <property type="match status" value="1"/>
</dbReference>
<feature type="compositionally biased region" description="Low complexity" evidence="9">
    <location>
        <begin position="270"/>
        <end position="283"/>
    </location>
</feature>
<dbReference type="PANTHER" id="PTHR45982:SF1">
    <property type="entry name" value="REGULATOR OF CHROMOSOME CONDENSATION"/>
    <property type="match status" value="1"/>
</dbReference>
<dbReference type="Pfam" id="PF25390">
    <property type="entry name" value="WD40_RLD"/>
    <property type="match status" value="1"/>
</dbReference>
<dbReference type="InterPro" id="IPR058923">
    <property type="entry name" value="RCC1-like_dom"/>
</dbReference>
<dbReference type="Proteomes" id="UP000383932">
    <property type="component" value="Unassembled WGS sequence"/>
</dbReference>
<feature type="repeat" description="RCC1" evidence="7">
    <location>
        <begin position="601"/>
        <end position="653"/>
    </location>
</feature>
<feature type="transmembrane region" description="Helical" evidence="8">
    <location>
        <begin position="118"/>
        <end position="138"/>
    </location>
</feature>
<feature type="repeat" description="RCC1" evidence="7">
    <location>
        <begin position="654"/>
        <end position="712"/>
    </location>
</feature>
<dbReference type="GO" id="GO:0005085">
    <property type="term" value="F:guanyl-nucleotide exchange factor activity"/>
    <property type="evidence" value="ECO:0007669"/>
    <property type="project" value="TreeGrafter"/>
</dbReference>
<evidence type="ECO:0000259" key="10">
    <source>
        <dbReference type="Pfam" id="PF25390"/>
    </source>
</evidence>
<comment type="similarity">
    <text evidence="8">Belongs to the class VI-like SAM-binding methyltransferase superfamily. Isoprenylcysteine carboxyl methyltransferase family.</text>
</comment>
<dbReference type="OrthoDB" id="61110at2759"/>
<evidence type="ECO:0000256" key="8">
    <source>
        <dbReference type="RuleBase" id="RU362022"/>
    </source>
</evidence>
<comment type="caution">
    <text evidence="11">The sequence shown here is derived from an EMBL/GenBank/DDBJ whole genome shotgun (WGS) entry which is preliminary data.</text>
</comment>
<feature type="compositionally biased region" description="Basic and acidic residues" evidence="9">
    <location>
        <begin position="335"/>
        <end position="351"/>
    </location>
</feature>
<gene>
    <name evidence="11" type="ORF">CTheo_3272</name>
</gene>
<dbReference type="PROSITE" id="PS50012">
    <property type="entry name" value="RCC1_3"/>
    <property type="match status" value="7"/>
</dbReference>
<keyword evidence="2" id="KW-0344">Guanine-nucleotide releasing factor</keyword>
<evidence type="ECO:0000313" key="11">
    <source>
        <dbReference type="EMBL" id="KAB5593269.1"/>
    </source>
</evidence>
<dbReference type="InterPro" id="IPR000408">
    <property type="entry name" value="Reg_chr_condens"/>
</dbReference>
<keyword evidence="8" id="KW-0949">S-adenosyl-L-methionine</keyword>
<keyword evidence="8" id="KW-0489">Methyltransferase</keyword>
<feature type="repeat" description="RCC1" evidence="7">
    <location>
        <begin position="410"/>
        <end position="474"/>
    </location>
</feature>
<evidence type="ECO:0000256" key="5">
    <source>
        <dbReference type="ARBA" id="ARBA00022989"/>
    </source>
</evidence>
<accession>A0A5N5QNP6</accession>
<dbReference type="InterPro" id="IPR007269">
    <property type="entry name" value="ICMT_MeTrfase"/>
</dbReference>
<evidence type="ECO:0000256" key="4">
    <source>
        <dbReference type="ARBA" id="ARBA00022737"/>
    </source>
</evidence>
<dbReference type="Pfam" id="PF04140">
    <property type="entry name" value="ICMT"/>
    <property type="match status" value="1"/>
</dbReference>
<feature type="transmembrane region" description="Helical" evidence="8">
    <location>
        <begin position="76"/>
        <end position="98"/>
    </location>
</feature>
<comment type="catalytic activity">
    <reaction evidence="8">
        <text>[protein]-C-terminal S-[(2E,6E)-farnesyl]-L-cysteine + S-adenosyl-L-methionine = [protein]-C-terminal S-[(2E,6E)-farnesyl]-L-cysteine methyl ester + S-adenosyl-L-homocysteine</text>
        <dbReference type="Rhea" id="RHEA:21672"/>
        <dbReference type="Rhea" id="RHEA-COMP:12125"/>
        <dbReference type="Rhea" id="RHEA-COMP:12126"/>
        <dbReference type="ChEBI" id="CHEBI:57856"/>
        <dbReference type="ChEBI" id="CHEBI:59789"/>
        <dbReference type="ChEBI" id="CHEBI:90510"/>
        <dbReference type="ChEBI" id="CHEBI:90511"/>
        <dbReference type="EC" id="2.1.1.100"/>
    </reaction>
</comment>
<dbReference type="InterPro" id="IPR051553">
    <property type="entry name" value="Ran_GTPase-activating"/>
</dbReference>
<reference evidence="11 12" key="1">
    <citation type="journal article" date="2019" name="Fungal Biol. Biotechnol.">
        <title>Draft genome sequence of fastidious pathogen Ceratobasidium theobromae, which causes vascular-streak dieback in Theobroma cacao.</title>
        <authorList>
            <person name="Ali S.S."/>
            <person name="Asman A."/>
            <person name="Shao J."/>
            <person name="Firmansyah A.P."/>
            <person name="Susilo A.W."/>
            <person name="Rosmana A."/>
            <person name="McMahon P."/>
            <person name="Junaid M."/>
            <person name="Guest D."/>
            <person name="Kheng T.Y."/>
            <person name="Meinhardt L.W."/>
            <person name="Bailey B.A."/>
        </authorList>
    </citation>
    <scope>NUCLEOTIDE SEQUENCE [LARGE SCALE GENOMIC DNA]</scope>
    <source>
        <strain evidence="11 12">CT2</strain>
    </source>
</reference>
<feature type="compositionally biased region" description="Low complexity" evidence="9">
    <location>
        <begin position="293"/>
        <end position="305"/>
    </location>
</feature>
<comment type="subcellular location">
    <subcellularLocation>
        <location evidence="8">Endoplasmic reticulum membrane</location>
        <topology evidence="8">Multi-pass membrane protein</topology>
    </subcellularLocation>
    <subcellularLocation>
        <location evidence="1">Membrane</location>
        <topology evidence="1">Multi-pass membrane protein</topology>
    </subcellularLocation>
</comment>
<evidence type="ECO:0000313" key="12">
    <source>
        <dbReference type="Proteomes" id="UP000383932"/>
    </source>
</evidence>
<dbReference type="GO" id="GO:0032259">
    <property type="term" value="P:methylation"/>
    <property type="evidence" value="ECO:0007669"/>
    <property type="project" value="UniProtKB-KW"/>
</dbReference>
<keyword evidence="8" id="KW-0808">Transferase</keyword>
<feature type="repeat" description="RCC1" evidence="7">
    <location>
        <begin position="475"/>
        <end position="542"/>
    </location>
</feature>
<evidence type="ECO:0000256" key="3">
    <source>
        <dbReference type="ARBA" id="ARBA00022692"/>
    </source>
</evidence>
<organism evidence="11 12">
    <name type="scientific">Ceratobasidium theobromae</name>
    <dbReference type="NCBI Taxonomy" id="1582974"/>
    <lineage>
        <taxon>Eukaryota</taxon>
        <taxon>Fungi</taxon>
        <taxon>Dikarya</taxon>
        <taxon>Basidiomycota</taxon>
        <taxon>Agaricomycotina</taxon>
        <taxon>Agaricomycetes</taxon>
        <taxon>Cantharellales</taxon>
        <taxon>Ceratobasidiaceae</taxon>
        <taxon>Ceratobasidium</taxon>
    </lineage>
</organism>
<feature type="repeat" description="RCC1" evidence="7">
    <location>
        <begin position="543"/>
        <end position="600"/>
    </location>
</feature>
<comment type="caution">
    <text evidence="8">Lacks conserved residue(s) required for the propagation of feature annotation.</text>
</comment>
<dbReference type="PANTHER" id="PTHR45982">
    <property type="entry name" value="REGULATOR OF CHROMOSOME CONDENSATION"/>
    <property type="match status" value="1"/>
</dbReference>
<evidence type="ECO:0000256" key="6">
    <source>
        <dbReference type="ARBA" id="ARBA00023136"/>
    </source>
</evidence>
<sequence length="863" mass="92232">MLLAADSSEENFGGISAMYIAGLNIPITEAQVLNAASWVSTALWFHTCIPNASFRAKAHQESGPIKAMPPGKQGQVVTTVHGLGLFVPMAVVLFSYPLSGFYAPRWLGRTSLPPMGSHGLYMGLRLAGCIGTFIGIGITKSILKHLGTQWGAIGVRERPKIVKAGPYAYVRHPGLVMAQELLFFPMFWNWIFAPALVIVAIAFGVKMPMEEKVIEDDEEVGSAYKEYKKQVPYRVVPYICILQITMPRTKAAPKAIEAEKPAAKPRATKPKATTKAATTTTKAATKKAEPKTTKAAATKAAAEPKTNGKAGTTRGRKRVSEDDAEAPAPKPTKKAKSDDSTVAEPPKEVKPATESPVAEEAPKPKINGVKKTDSLLSTASRRRGPAPKPRAPGSTLNSVPAIPEHPRPAYQMLVFGNGDSSQFGMGPDATGEYPRPRLQKFFKTASDEGKLGGDGAGVESLAAGGLHTLAIDEAGKIWTWGTNDDGALGRMVEGPDPEDPTKTIDSDIAESTPTILKTLVDEEFRAVSVAAGNNVSIALGSDGRLKAWGSFRSNEGAFGFDGRPGSARIQYLPTSLDALTRDVFVQVACGGDHCLALTDTGHVYVWGTGEQFQLGRKILERHKKHGLFPEKLHLRNIVSIGCGAYHSFAVDKNGIVYAWGLNVKRQCGIPGAEDQILQPTPVPALHPDKLGNGARVIQATGGNHHSLFVTSDGRVYGCGAVTDSQLGLGDDHPAVASPEDEEEAKYAMSEPVLIPFPPPPTADKLDPDVGPYAEAAAYPPRTPIVRVSAGTDYSLAVSKDGHVYSWGDGQSCELGLTQEGDDEESVVQQKTPKRILWKNVNNWFVQDASAGGQHCVLLVRKLG</sequence>
<protein>
    <recommendedName>
        <fullName evidence="8">Protein-S-isoprenylcysteine O-methyltransferase</fullName>
        <ecNumber evidence="8">2.1.1.100</ecNumber>
    </recommendedName>
</protein>
<feature type="domain" description="RCC1-like" evidence="10">
    <location>
        <begin position="412"/>
        <end position="857"/>
    </location>
</feature>
<keyword evidence="3 8" id="KW-0812">Transmembrane</keyword>
<evidence type="ECO:0000256" key="9">
    <source>
        <dbReference type="SAM" id="MobiDB-lite"/>
    </source>
</evidence>
<dbReference type="PROSITE" id="PS00626">
    <property type="entry name" value="RCC1_2"/>
    <property type="match status" value="3"/>
</dbReference>
<feature type="region of interest" description="Disordered" evidence="9">
    <location>
        <begin position="255"/>
        <end position="404"/>
    </location>
</feature>
<name>A0A5N5QNP6_9AGAM</name>
<keyword evidence="8" id="KW-0256">Endoplasmic reticulum</keyword>
<feature type="repeat" description="RCC1" evidence="7">
    <location>
        <begin position="713"/>
        <end position="800"/>
    </location>
</feature>
<keyword evidence="6 8" id="KW-0472">Membrane</keyword>
<dbReference type="InterPro" id="IPR009091">
    <property type="entry name" value="RCC1/BLIP-II"/>
</dbReference>
<feature type="repeat" description="RCC1" evidence="7">
    <location>
        <begin position="801"/>
        <end position="861"/>
    </location>
</feature>
<keyword evidence="12" id="KW-1185">Reference proteome</keyword>
<evidence type="ECO:0000256" key="7">
    <source>
        <dbReference type="PROSITE-ProRule" id="PRU00235"/>
    </source>
</evidence>
<keyword evidence="5 8" id="KW-1133">Transmembrane helix</keyword>
<dbReference type="PRINTS" id="PR00633">
    <property type="entry name" value="RCCNDNSATION"/>
</dbReference>
<evidence type="ECO:0000256" key="2">
    <source>
        <dbReference type="ARBA" id="ARBA00022658"/>
    </source>
</evidence>
<dbReference type="Gene3D" id="2.130.10.30">
    <property type="entry name" value="Regulator of chromosome condensation 1/beta-lactamase-inhibitor protein II"/>
    <property type="match status" value="1"/>
</dbReference>
<dbReference type="GO" id="GO:0004671">
    <property type="term" value="F:protein C-terminal S-isoprenylcysteine carboxyl O-methyltransferase activity"/>
    <property type="evidence" value="ECO:0007669"/>
    <property type="project" value="UniProtKB-EC"/>
</dbReference>
<proteinExistence type="inferred from homology"/>
<dbReference type="GO" id="GO:0005789">
    <property type="term" value="C:endoplasmic reticulum membrane"/>
    <property type="evidence" value="ECO:0007669"/>
    <property type="project" value="UniProtKB-SubCell"/>
</dbReference>
<keyword evidence="4" id="KW-0677">Repeat</keyword>
<dbReference type="EC" id="2.1.1.100" evidence="8"/>
<dbReference type="EMBL" id="SSOP01000041">
    <property type="protein sequence ID" value="KAB5593269.1"/>
    <property type="molecule type" value="Genomic_DNA"/>
</dbReference>
<evidence type="ECO:0000256" key="1">
    <source>
        <dbReference type="ARBA" id="ARBA00004141"/>
    </source>
</evidence>